<feature type="compositionally biased region" description="Basic and acidic residues" evidence="1">
    <location>
        <begin position="163"/>
        <end position="179"/>
    </location>
</feature>
<evidence type="ECO:0000256" key="1">
    <source>
        <dbReference type="SAM" id="MobiDB-lite"/>
    </source>
</evidence>
<dbReference type="OrthoDB" id="4161095at2759"/>
<name>A0A8H4J5X3_9PEZI</name>
<protein>
    <submittedName>
        <fullName evidence="2">Uncharacterized protein</fullName>
    </submittedName>
</protein>
<sequence length="214" mass="24268">MQNHIEFSNTITSSCTWSSQDGSRIHGQTYRKETQSTPEGTTVRTTTQKLGEPAVEETRHYDLYGREVLLLGDGDGNRRRQNGTELHEKPPHTNIRLTSTIPPLKNTPNNPTSKPQTLIILATSASNPHDPNKQPATTMLNLLRLFTPHFRSSSYDNSYSYHDSSDRESYHHSETRRTGPDGITTVRTSTRRPGDERGSRSSVRRYGRDGREIY</sequence>
<dbReference type="AlphaFoldDB" id="A0A8H4J5X3"/>
<dbReference type="EMBL" id="WWBZ02000009">
    <property type="protein sequence ID" value="KAF4311448.1"/>
    <property type="molecule type" value="Genomic_DNA"/>
</dbReference>
<gene>
    <name evidence="2" type="ORF">GTA08_BOTSDO12912</name>
</gene>
<proteinExistence type="predicted"/>
<comment type="caution">
    <text evidence="2">The sequence shown here is derived from an EMBL/GenBank/DDBJ whole genome shotgun (WGS) entry which is preliminary data.</text>
</comment>
<dbReference type="Proteomes" id="UP000572817">
    <property type="component" value="Unassembled WGS sequence"/>
</dbReference>
<evidence type="ECO:0000313" key="2">
    <source>
        <dbReference type="EMBL" id="KAF4311448.1"/>
    </source>
</evidence>
<organism evidence="2 3">
    <name type="scientific">Botryosphaeria dothidea</name>
    <dbReference type="NCBI Taxonomy" id="55169"/>
    <lineage>
        <taxon>Eukaryota</taxon>
        <taxon>Fungi</taxon>
        <taxon>Dikarya</taxon>
        <taxon>Ascomycota</taxon>
        <taxon>Pezizomycotina</taxon>
        <taxon>Dothideomycetes</taxon>
        <taxon>Dothideomycetes incertae sedis</taxon>
        <taxon>Botryosphaeriales</taxon>
        <taxon>Botryosphaeriaceae</taxon>
        <taxon>Botryosphaeria</taxon>
    </lineage>
</organism>
<reference evidence="2" key="1">
    <citation type="submission" date="2020-04" db="EMBL/GenBank/DDBJ databases">
        <title>Genome Assembly and Annotation of Botryosphaeria dothidea sdau 11-99, a Latent Pathogen of Apple Fruit Ring Rot in China.</title>
        <authorList>
            <person name="Yu C."/>
            <person name="Diao Y."/>
            <person name="Lu Q."/>
            <person name="Zhao J."/>
            <person name="Cui S."/>
            <person name="Peng C."/>
            <person name="He B."/>
            <person name="Liu H."/>
        </authorList>
    </citation>
    <scope>NUCLEOTIDE SEQUENCE [LARGE SCALE GENOMIC DNA]</scope>
    <source>
        <strain evidence="2">Sdau11-99</strain>
    </source>
</reference>
<feature type="region of interest" description="Disordered" evidence="1">
    <location>
        <begin position="156"/>
        <end position="214"/>
    </location>
</feature>
<feature type="region of interest" description="Disordered" evidence="1">
    <location>
        <begin position="72"/>
        <end position="111"/>
    </location>
</feature>
<evidence type="ECO:0000313" key="3">
    <source>
        <dbReference type="Proteomes" id="UP000572817"/>
    </source>
</evidence>
<accession>A0A8H4J5X3</accession>
<feature type="compositionally biased region" description="Polar residues" evidence="1">
    <location>
        <begin position="95"/>
        <end position="111"/>
    </location>
</feature>
<keyword evidence="3" id="KW-1185">Reference proteome</keyword>